<accession>A0A3N4K761</accession>
<gene>
    <name evidence="2" type="ORF">L873DRAFT_1785313</name>
</gene>
<evidence type="ECO:0000256" key="1">
    <source>
        <dbReference type="SAM" id="Coils"/>
    </source>
</evidence>
<protein>
    <submittedName>
        <fullName evidence="2">Uncharacterized protein</fullName>
    </submittedName>
</protein>
<sequence length="131" mass="15781">MYPEITNEPRLNQHNWAAEVQFADWALQIPIEAFAFTNEFWIDIGGTLYIWEKETKKERVQNARELKAENEAKLQQISEKRKWAIQPGTEEHLFLEEKNKQIMKYNIQRKAREPQKKCQNPNWEFGEEMVE</sequence>
<dbReference type="OrthoDB" id="5505429at2759"/>
<keyword evidence="1" id="KW-0175">Coiled coil</keyword>
<dbReference type="EMBL" id="ML120351">
    <property type="protein sequence ID" value="RPB06243.1"/>
    <property type="molecule type" value="Genomic_DNA"/>
</dbReference>
<dbReference type="Proteomes" id="UP000276215">
    <property type="component" value="Unassembled WGS sequence"/>
</dbReference>
<dbReference type="AlphaFoldDB" id="A0A3N4K761"/>
<feature type="coiled-coil region" evidence="1">
    <location>
        <begin position="53"/>
        <end position="80"/>
    </location>
</feature>
<name>A0A3N4K761_9PEZI</name>
<organism evidence="2 3">
    <name type="scientific">Choiromyces venosus 120613-1</name>
    <dbReference type="NCBI Taxonomy" id="1336337"/>
    <lineage>
        <taxon>Eukaryota</taxon>
        <taxon>Fungi</taxon>
        <taxon>Dikarya</taxon>
        <taxon>Ascomycota</taxon>
        <taxon>Pezizomycotina</taxon>
        <taxon>Pezizomycetes</taxon>
        <taxon>Pezizales</taxon>
        <taxon>Tuberaceae</taxon>
        <taxon>Choiromyces</taxon>
    </lineage>
</organism>
<evidence type="ECO:0000313" key="2">
    <source>
        <dbReference type="EMBL" id="RPB06243.1"/>
    </source>
</evidence>
<reference evidence="2 3" key="1">
    <citation type="journal article" date="2018" name="Nat. Ecol. Evol.">
        <title>Pezizomycetes genomes reveal the molecular basis of ectomycorrhizal truffle lifestyle.</title>
        <authorList>
            <person name="Murat C."/>
            <person name="Payen T."/>
            <person name="Noel B."/>
            <person name="Kuo A."/>
            <person name="Morin E."/>
            <person name="Chen J."/>
            <person name="Kohler A."/>
            <person name="Krizsan K."/>
            <person name="Balestrini R."/>
            <person name="Da Silva C."/>
            <person name="Montanini B."/>
            <person name="Hainaut M."/>
            <person name="Levati E."/>
            <person name="Barry K.W."/>
            <person name="Belfiori B."/>
            <person name="Cichocki N."/>
            <person name="Clum A."/>
            <person name="Dockter R.B."/>
            <person name="Fauchery L."/>
            <person name="Guy J."/>
            <person name="Iotti M."/>
            <person name="Le Tacon F."/>
            <person name="Lindquist E.A."/>
            <person name="Lipzen A."/>
            <person name="Malagnac F."/>
            <person name="Mello A."/>
            <person name="Molinier V."/>
            <person name="Miyauchi S."/>
            <person name="Poulain J."/>
            <person name="Riccioni C."/>
            <person name="Rubini A."/>
            <person name="Sitrit Y."/>
            <person name="Splivallo R."/>
            <person name="Traeger S."/>
            <person name="Wang M."/>
            <person name="Zifcakova L."/>
            <person name="Wipf D."/>
            <person name="Zambonelli A."/>
            <person name="Paolocci F."/>
            <person name="Nowrousian M."/>
            <person name="Ottonello S."/>
            <person name="Baldrian P."/>
            <person name="Spatafora J.W."/>
            <person name="Henrissat B."/>
            <person name="Nagy L.G."/>
            <person name="Aury J.M."/>
            <person name="Wincker P."/>
            <person name="Grigoriev I.V."/>
            <person name="Bonfante P."/>
            <person name="Martin F.M."/>
        </authorList>
    </citation>
    <scope>NUCLEOTIDE SEQUENCE [LARGE SCALE GENOMIC DNA]</scope>
    <source>
        <strain evidence="2 3">120613-1</strain>
    </source>
</reference>
<keyword evidence="3" id="KW-1185">Reference proteome</keyword>
<proteinExistence type="predicted"/>
<evidence type="ECO:0000313" key="3">
    <source>
        <dbReference type="Proteomes" id="UP000276215"/>
    </source>
</evidence>